<dbReference type="NCBIfam" id="TIGR03303">
    <property type="entry name" value="OM_YaeT"/>
    <property type="match status" value="1"/>
</dbReference>
<comment type="subunit">
    <text evidence="8">Part of the Bam complex.</text>
</comment>
<comment type="function">
    <text evidence="8">Part of the outer membrane protein assembly complex, which is involved in assembly and insertion of beta-barrel proteins into the outer membrane.</text>
</comment>
<comment type="caution">
    <text evidence="11">The sequence shown here is derived from an EMBL/GenBank/DDBJ whole genome shotgun (WGS) entry which is preliminary data.</text>
</comment>
<keyword evidence="5 8" id="KW-0677">Repeat</keyword>
<dbReference type="PANTHER" id="PTHR12815:SF23">
    <property type="entry name" value="OUTER MEMBRANE PROTEIN ASSEMBLY FACTOR BAMA"/>
    <property type="match status" value="1"/>
</dbReference>
<protein>
    <recommendedName>
        <fullName evidence="8 9">Outer membrane protein assembly factor BamA</fullName>
    </recommendedName>
</protein>
<evidence type="ECO:0000256" key="3">
    <source>
        <dbReference type="ARBA" id="ARBA00022692"/>
    </source>
</evidence>
<dbReference type="PIRSF" id="PIRSF006076">
    <property type="entry name" value="OM_assembly_OMP85"/>
    <property type="match status" value="1"/>
</dbReference>
<dbReference type="RefSeq" id="WP_143872265.1">
    <property type="nucleotide sequence ID" value="NZ_CP041660.1"/>
</dbReference>
<evidence type="ECO:0000256" key="9">
    <source>
        <dbReference type="NCBIfam" id="TIGR03303"/>
    </source>
</evidence>
<dbReference type="InterPro" id="IPR039910">
    <property type="entry name" value="D15-like"/>
</dbReference>
<proteinExistence type="inferred from homology"/>
<keyword evidence="7 8" id="KW-0998">Cell outer membrane</keyword>
<dbReference type="EMBL" id="JBELOE010000239">
    <property type="protein sequence ID" value="MER2493013.1"/>
    <property type="molecule type" value="Genomic_DNA"/>
</dbReference>
<feature type="domain" description="POTRA" evidence="10">
    <location>
        <begin position="349"/>
        <end position="423"/>
    </location>
</feature>
<feature type="domain" description="POTRA" evidence="10">
    <location>
        <begin position="177"/>
        <end position="265"/>
    </location>
</feature>
<evidence type="ECO:0000256" key="8">
    <source>
        <dbReference type="HAMAP-Rule" id="MF_01430"/>
    </source>
</evidence>
<dbReference type="Gene3D" id="2.40.160.50">
    <property type="entry name" value="membrane protein fhac: a member of the omp85/tpsb transporter family"/>
    <property type="match status" value="1"/>
</dbReference>
<evidence type="ECO:0000313" key="12">
    <source>
        <dbReference type="Proteomes" id="UP001467690"/>
    </source>
</evidence>
<evidence type="ECO:0000256" key="2">
    <source>
        <dbReference type="ARBA" id="ARBA00022452"/>
    </source>
</evidence>
<dbReference type="Gene3D" id="3.10.20.310">
    <property type="entry name" value="membrane protein fhac"/>
    <property type="match status" value="5"/>
</dbReference>
<evidence type="ECO:0000256" key="4">
    <source>
        <dbReference type="ARBA" id="ARBA00022729"/>
    </source>
</evidence>
<evidence type="ECO:0000256" key="6">
    <source>
        <dbReference type="ARBA" id="ARBA00023136"/>
    </source>
</evidence>
<dbReference type="Proteomes" id="UP001467690">
    <property type="component" value="Unassembled WGS sequence"/>
</dbReference>
<evidence type="ECO:0000256" key="1">
    <source>
        <dbReference type="ARBA" id="ARBA00004370"/>
    </source>
</evidence>
<accession>A0ABV1RJ97</accession>
<gene>
    <name evidence="8 11" type="primary">bamA</name>
    <name evidence="11" type="ORF">ABS311_14105</name>
</gene>
<dbReference type="HAMAP" id="MF_01430">
    <property type="entry name" value="OM_assembly_BamA"/>
    <property type="match status" value="1"/>
</dbReference>
<dbReference type="InterPro" id="IPR000184">
    <property type="entry name" value="Bac_surfAg_D15"/>
</dbReference>
<dbReference type="PANTHER" id="PTHR12815">
    <property type="entry name" value="SORTING AND ASSEMBLY MACHINERY SAMM50 PROTEIN FAMILY MEMBER"/>
    <property type="match status" value="1"/>
</dbReference>
<dbReference type="InterPro" id="IPR023707">
    <property type="entry name" value="OM_assembly_BamA"/>
</dbReference>
<feature type="chain" id="PRO_5044920334" description="Outer membrane protein assembly factor BamA" evidence="8">
    <location>
        <begin position="23"/>
        <end position="833"/>
    </location>
</feature>
<reference evidence="11 12" key="1">
    <citation type="submission" date="2024-06" db="EMBL/GenBank/DDBJ databases">
        <authorList>
            <person name="Chen R.Y."/>
        </authorList>
    </citation>
    <scope>NUCLEOTIDE SEQUENCE [LARGE SCALE GENOMIC DNA]</scope>
    <source>
        <strain evidence="11 12">D2</strain>
    </source>
</reference>
<dbReference type="InterPro" id="IPR010827">
    <property type="entry name" value="BamA/TamA_POTRA"/>
</dbReference>
<keyword evidence="3 8" id="KW-0812">Transmembrane</keyword>
<keyword evidence="6 8" id="KW-0472">Membrane</keyword>
<comment type="similarity">
    <text evidence="8">Belongs to the BamA family.</text>
</comment>
<dbReference type="PROSITE" id="PS51779">
    <property type="entry name" value="POTRA"/>
    <property type="match status" value="5"/>
</dbReference>
<feature type="signal peptide" evidence="8">
    <location>
        <begin position="1"/>
        <end position="22"/>
    </location>
</feature>
<dbReference type="Pfam" id="PF01103">
    <property type="entry name" value="Omp85"/>
    <property type="match status" value="1"/>
</dbReference>
<organism evidence="11 12">
    <name type="scientific">Catenovulum sediminis</name>
    <dbReference type="NCBI Taxonomy" id="1740262"/>
    <lineage>
        <taxon>Bacteria</taxon>
        <taxon>Pseudomonadati</taxon>
        <taxon>Pseudomonadota</taxon>
        <taxon>Gammaproteobacteria</taxon>
        <taxon>Alteromonadales</taxon>
        <taxon>Alteromonadaceae</taxon>
        <taxon>Catenovulum</taxon>
    </lineage>
</organism>
<keyword evidence="12" id="KW-1185">Reference proteome</keyword>
<evidence type="ECO:0000259" key="10">
    <source>
        <dbReference type="PROSITE" id="PS51779"/>
    </source>
</evidence>
<feature type="domain" description="POTRA" evidence="10">
    <location>
        <begin position="26"/>
        <end position="93"/>
    </location>
</feature>
<feature type="domain" description="POTRA" evidence="10">
    <location>
        <begin position="268"/>
        <end position="346"/>
    </location>
</feature>
<keyword evidence="4 8" id="KW-0732">Signal</keyword>
<comment type="subcellular location">
    <subcellularLocation>
        <location evidence="8">Cell outer membrane</location>
    </subcellularLocation>
    <subcellularLocation>
        <location evidence="1">Membrane</location>
    </subcellularLocation>
</comment>
<keyword evidence="2 8" id="KW-1134">Transmembrane beta strand</keyword>
<feature type="domain" description="POTRA" evidence="10">
    <location>
        <begin position="94"/>
        <end position="174"/>
    </location>
</feature>
<dbReference type="Pfam" id="PF07244">
    <property type="entry name" value="POTRA"/>
    <property type="match status" value="4"/>
</dbReference>
<dbReference type="InterPro" id="IPR034746">
    <property type="entry name" value="POTRA"/>
</dbReference>
<evidence type="ECO:0000256" key="5">
    <source>
        <dbReference type="ARBA" id="ARBA00022737"/>
    </source>
</evidence>
<evidence type="ECO:0000256" key="7">
    <source>
        <dbReference type="ARBA" id="ARBA00023237"/>
    </source>
</evidence>
<name>A0ABV1RJ97_9ALTE</name>
<evidence type="ECO:0000313" key="11">
    <source>
        <dbReference type="EMBL" id="MER2493013.1"/>
    </source>
</evidence>
<sequence length="833" mass="93732" precursor="true">MTIKKSIIASAVALVFSGKAFAIQEFIIEDIQVNGLQRVALGASLTYIPVQIGDKLNDFRLTQTIKSLYASGHFDNIEAYREGGALIIKVSERPTIAEIEFDGNKDVKEEQLQENLQDQNIRIGEPLDKTTLTLLEKGLEDFYQSIGKYNASVSAKISHLPRNRVKLTFEFSEGKAAKVKQINIVGNELYSDEKLLSLFESKYDLPWWQFLANDRYQKQTFSGDIEKLESFYKDQGYVRFAVDTTQVSLTPDKEQVYVTLNVKEGEKYKIKEVNFIGDMVGLDRAIQAMVPIREGSYYNAAAITYSEETITNYLGAFGYAYPEVKTIPDIDDENKEVSLTMSVTPGNRINVRRIDFVGNSITDDEVLRRELRQFEGSWLSNRSLEASKARIARLPYVEQIEFETIKIPGESDLVDVVFTVKERPSGSFTAGVGYGDLTGLSLQLGVQQENFLGTGNSVGVNVNTYSYSKQISFSYTDPYFTVDGVSLGGSLSYSELNYGNSFSNSEDYELERISSRLTLGYPLNEISRISYGIGYLHNEMSNISQPSEQMRNFYSIYTDSDNKQNQLVFDNYEFNINWLQSTLNRGLFPSAGSSQSVGFKVAIPGSDSQFFKFTAEDRHYFPLSRDQRWVFMTKASFGYANGYGSTGIHDHVLPIWEMFRAGGSSTMRGFENNVVGPKLFYRTTQEKAGVPDITGETGSILLGPENDIIQKYTRNGSAAISNGGNAQALATLELIFPIPFTEEQSNSVRPSLFMDIGNVWDTEFDLDRYSNLSRTELEKLDDYSDATRYRASAGMSIQWISPMGPIVFSFAKPLKKFDDDDTKFFSFNIGQTF</sequence>